<dbReference type="Proteomes" id="UP000229030">
    <property type="component" value="Unassembled WGS sequence"/>
</dbReference>
<gene>
    <name evidence="3" type="ORF">COS21_03610</name>
</gene>
<evidence type="ECO:0000313" key="4">
    <source>
        <dbReference type="Proteomes" id="UP000229030"/>
    </source>
</evidence>
<evidence type="ECO:0000313" key="3">
    <source>
        <dbReference type="EMBL" id="PIV46756.1"/>
    </source>
</evidence>
<organism evidence="3 4">
    <name type="scientific">bacterium (Candidatus Gribaldobacteria) CG02_land_8_20_14_3_00_41_15</name>
    <dbReference type="NCBI Taxonomy" id="2014270"/>
    <lineage>
        <taxon>Bacteria</taxon>
        <taxon>Candidatus Gribaldobacteria</taxon>
    </lineage>
</organism>
<dbReference type="AlphaFoldDB" id="A0A2M7DD23"/>
<proteinExistence type="predicted"/>
<protein>
    <submittedName>
        <fullName evidence="3">Uncharacterized protein</fullName>
    </submittedName>
</protein>
<feature type="transmembrane region" description="Helical" evidence="2">
    <location>
        <begin position="23"/>
        <end position="43"/>
    </location>
</feature>
<name>A0A2M7DD23_9BACT</name>
<sequence length="114" mass="12899">MKINLTPIKNIFLAFGRFFWRRIGLFFLIFFLADVLFIGILLAKCYSEKPASNVSTGPAALLNEDLFNKTFNRWRDGRANIEKLPAKQYPNFFKKYSTSTPSTPAVAPATSTSP</sequence>
<evidence type="ECO:0000256" key="1">
    <source>
        <dbReference type="SAM" id="MobiDB-lite"/>
    </source>
</evidence>
<feature type="compositionally biased region" description="Polar residues" evidence="1">
    <location>
        <begin position="96"/>
        <end position="114"/>
    </location>
</feature>
<dbReference type="EMBL" id="PETV01000097">
    <property type="protein sequence ID" value="PIV46756.1"/>
    <property type="molecule type" value="Genomic_DNA"/>
</dbReference>
<comment type="caution">
    <text evidence="3">The sequence shown here is derived from an EMBL/GenBank/DDBJ whole genome shotgun (WGS) entry which is preliminary data.</text>
</comment>
<keyword evidence="2" id="KW-0812">Transmembrane</keyword>
<keyword evidence="2" id="KW-1133">Transmembrane helix</keyword>
<feature type="region of interest" description="Disordered" evidence="1">
    <location>
        <begin position="95"/>
        <end position="114"/>
    </location>
</feature>
<accession>A0A2M7DD23</accession>
<evidence type="ECO:0000256" key="2">
    <source>
        <dbReference type="SAM" id="Phobius"/>
    </source>
</evidence>
<reference evidence="4" key="1">
    <citation type="submission" date="2017-09" db="EMBL/GenBank/DDBJ databases">
        <title>Depth-based differentiation of microbial function through sediment-hosted aquifers and enrichment of novel symbionts in the deep terrestrial subsurface.</title>
        <authorList>
            <person name="Probst A.J."/>
            <person name="Ladd B."/>
            <person name="Jarett J.K."/>
            <person name="Geller-Mcgrath D.E."/>
            <person name="Sieber C.M.K."/>
            <person name="Emerson J.B."/>
            <person name="Anantharaman K."/>
            <person name="Thomas B.C."/>
            <person name="Malmstrom R."/>
            <person name="Stieglmeier M."/>
            <person name="Klingl A."/>
            <person name="Woyke T."/>
            <person name="Ryan C.M."/>
            <person name="Banfield J.F."/>
        </authorList>
    </citation>
    <scope>NUCLEOTIDE SEQUENCE [LARGE SCALE GENOMIC DNA]</scope>
</reference>
<keyword evidence="2" id="KW-0472">Membrane</keyword>